<dbReference type="RefSeq" id="WP_040010286.1">
    <property type="nucleotide sequence ID" value="NZ_CP009574.1"/>
</dbReference>
<dbReference type="KEGG" id="frf:LO80_08095"/>
<reference evidence="1 2" key="1">
    <citation type="submission" date="2014-10" db="EMBL/GenBank/DDBJ databases">
        <title>Whole genome sequence of Francisella endociliophora strain FSC1006, isolated from a laboratory culture of the marine ciliate Euplotes raikovi.</title>
        <authorList>
            <person name="Granberg M."/>
            <person name="Backman S."/>
            <person name="Lundmark E."/>
            <person name="Nilsson E."/>
            <person name="Karlsson E."/>
            <person name="Thelaus J."/>
            <person name="Ohrman C."/>
            <person name="Larkeryd A."/>
            <person name="Stenberg P."/>
        </authorList>
    </citation>
    <scope>NUCLEOTIDE SEQUENCE [LARGE SCALE GENOMIC DNA]</scope>
    <source>
        <strain evidence="1 2">FSC1006</strain>
    </source>
</reference>
<dbReference type="Proteomes" id="UP000029672">
    <property type="component" value="Chromosome"/>
</dbReference>
<proteinExistence type="predicted"/>
<evidence type="ECO:0008006" key="3">
    <source>
        <dbReference type="Google" id="ProtNLM"/>
    </source>
</evidence>
<dbReference type="EMBL" id="CP009574">
    <property type="protein sequence ID" value="AIT09931.1"/>
    <property type="molecule type" value="Genomic_DNA"/>
</dbReference>
<protein>
    <recommendedName>
        <fullName evidence="3">Lipoprotein</fullName>
    </recommendedName>
</protein>
<evidence type="ECO:0000313" key="1">
    <source>
        <dbReference type="EMBL" id="AIT09931.1"/>
    </source>
</evidence>
<dbReference type="AlphaFoldDB" id="A0A097EQU2"/>
<accession>A0A097EQU2</accession>
<keyword evidence="2" id="KW-1185">Reference proteome</keyword>
<dbReference type="HOGENOM" id="CLU_1774684_0_0_6"/>
<name>A0A097EQU2_9GAMM</name>
<dbReference type="STRING" id="1547445.LO80_08095"/>
<evidence type="ECO:0000313" key="2">
    <source>
        <dbReference type="Proteomes" id="UP000029672"/>
    </source>
</evidence>
<gene>
    <name evidence="1" type="ORF">LO80_08095</name>
</gene>
<organism evidence="1 2">
    <name type="scientific">Candidatus Francisella endociliophora</name>
    <dbReference type="NCBI Taxonomy" id="653937"/>
    <lineage>
        <taxon>Bacteria</taxon>
        <taxon>Pseudomonadati</taxon>
        <taxon>Pseudomonadota</taxon>
        <taxon>Gammaproteobacteria</taxon>
        <taxon>Thiotrichales</taxon>
        <taxon>Francisellaceae</taxon>
        <taxon>Francisella</taxon>
    </lineage>
</organism>
<dbReference type="PROSITE" id="PS51257">
    <property type="entry name" value="PROKAR_LIPOPROTEIN"/>
    <property type="match status" value="1"/>
</dbReference>
<sequence>MKLKILFSVSLAGALLSSCINEIDDNKSTESFNGDYAADGYVVGTFPAPSGINFKITNTSASWSCPAGWVIPKALESIPYGSSVSITNVSSSSQEALQSDLSPGSLVSYDFEGSRPSGSGFGLGNNSTYMSAICVKNPSISVWQVS</sequence>